<dbReference type="GO" id="GO:0016787">
    <property type="term" value="F:hydrolase activity"/>
    <property type="evidence" value="ECO:0007669"/>
    <property type="project" value="UniProtKB-KW"/>
</dbReference>
<proteinExistence type="predicted"/>
<dbReference type="InterPro" id="IPR013988">
    <property type="entry name" value="YjdM_C"/>
</dbReference>
<dbReference type="SUPFAM" id="SSF82057">
    <property type="entry name" value="Prokaryotic SH3-related domain"/>
    <property type="match status" value="1"/>
</dbReference>
<organism evidence="2 3">
    <name type="scientific">Microvirga guangxiensis</name>
    <dbReference type="NCBI Taxonomy" id="549386"/>
    <lineage>
        <taxon>Bacteria</taxon>
        <taxon>Pseudomonadati</taxon>
        <taxon>Pseudomonadota</taxon>
        <taxon>Alphaproteobacteria</taxon>
        <taxon>Hyphomicrobiales</taxon>
        <taxon>Methylobacteriaceae</taxon>
        <taxon>Microvirga</taxon>
    </lineage>
</organism>
<reference evidence="2 3" key="1">
    <citation type="submission" date="2016-10" db="EMBL/GenBank/DDBJ databases">
        <authorList>
            <person name="de Groot N.N."/>
        </authorList>
    </citation>
    <scope>NUCLEOTIDE SEQUENCE [LARGE SCALE GENOMIC DNA]</scope>
    <source>
        <strain evidence="2 3">CGMCC 1.7666</strain>
    </source>
</reference>
<dbReference type="Gene3D" id="2.30.30.40">
    <property type="entry name" value="SH3 Domains"/>
    <property type="match status" value="1"/>
</dbReference>
<dbReference type="RefSeq" id="WP_091128573.1">
    <property type="nucleotide sequence ID" value="NZ_FMVJ01000002.1"/>
</dbReference>
<protein>
    <submittedName>
        <fullName evidence="2">Phosphonoacetate hydrolase</fullName>
    </submittedName>
</protein>
<feature type="domain" description="Protein YjdM C-terminal" evidence="1">
    <location>
        <begin position="6"/>
        <end position="73"/>
    </location>
</feature>
<dbReference type="Pfam" id="PF03831">
    <property type="entry name" value="YjdM"/>
    <property type="match status" value="1"/>
</dbReference>
<evidence type="ECO:0000259" key="1">
    <source>
        <dbReference type="Pfam" id="PF03831"/>
    </source>
</evidence>
<gene>
    <name evidence="2" type="ORF">SAMN02927923_00263</name>
</gene>
<dbReference type="AlphaFoldDB" id="A0A1G5BJW6"/>
<name>A0A1G5BJW6_9HYPH</name>
<keyword evidence="3" id="KW-1185">Reference proteome</keyword>
<sequence>MSEMVVRDSNGAVLSEGDSVQVIKDLKVKGSSTTLKRGTLFKNIHLTDNPGEIECRSAQIKGLVLKTEFVKKV</sequence>
<keyword evidence="2" id="KW-0378">Hydrolase</keyword>
<dbReference type="EMBL" id="FMVJ01000002">
    <property type="protein sequence ID" value="SCX90384.1"/>
    <property type="molecule type" value="Genomic_DNA"/>
</dbReference>
<dbReference type="Proteomes" id="UP000199569">
    <property type="component" value="Unassembled WGS sequence"/>
</dbReference>
<dbReference type="OrthoDB" id="9810131at2"/>
<evidence type="ECO:0000313" key="2">
    <source>
        <dbReference type="EMBL" id="SCX90384.1"/>
    </source>
</evidence>
<evidence type="ECO:0000313" key="3">
    <source>
        <dbReference type="Proteomes" id="UP000199569"/>
    </source>
</evidence>
<accession>A0A1G5BJW6</accession>